<sequence>MKRYSFIFLIILSIFLSSCSAINEFFAESEVRDAKKISYYAPVVYPKAIRINWKYCLSANF</sequence>
<proteinExistence type="predicted"/>
<dbReference type="STRING" id="1408287.GCA_000493815_02242"/>
<organism evidence="1 2">
    <name type="scientific">Fusobacterium nucleatum</name>
    <dbReference type="NCBI Taxonomy" id="851"/>
    <lineage>
        <taxon>Bacteria</taxon>
        <taxon>Fusobacteriati</taxon>
        <taxon>Fusobacteriota</taxon>
        <taxon>Fusobacteriia</taxon>
        <taxon>Fusobacteriales</taxon>
        <taxon>Fusobacteriaceae</taxon>
        <taxon>Fusobacterium</taxon>
    </lineage>
</organism>
<gene>
    <name evidence="1" type="ORF">HMPREF3221_02280</name>
</gene>
<dbReference type="Proteomes" id="UP000070401">
    <property type="component" value="Unassembled WGS sequence"/>
</dbReference>
<evidence type="ECO:0000313" key="1">
    <source>
        <dbReference type="EMBL" id="KXA14755.1"/>
    </source>
</evidence>
<name>A0A133NEM3_FUSNU</name>
<protein>
    <submittedName>
        <fullName evidence="1">Uncharacterized protein</fullName>
    </submittedName>
</protein>
<comment type="caution">
    <text evidence="1">The sequence shown here is derived from an EMBL/GenBank/DDBJ whole genome shotgun (WGS) entry which is preliminary data.</text>
</comment>
<dbReference type="PATRIC" id="fig|851.8.peg.2301"/>
<dbReference type="PROSITE" id="PS51257">
    <property type="entry name" value="PROKAR_LIPOPROTEIN"/>
    <property type="match status" value="1"/>
</dbReference>
<dbReference type="AlphaFoldDB" id="A0A133NEM3"/>
<reference evidence="2" key="1">
    <citation type="submission" date="2016-01" db="EMBL/GenBank/DDBJ databases">
        <authorList>
            <person name="Mitreva M."/>
            <person name="Pepin K.H."/>
            <person name="Mihindukulasuriya K.A."/>
            <person name="Fulton R."/>
            <person name="Fronick C."/>
            <person name="O'Laughlin M."/>
            <person name="Miner T."/>
            <person name="Herter B."/>
            <person name="Rosa B.A."/>
            <person name="Cordes M."/>
            <person name="Tomlinson C."/>
            <person name="Wollam A."/>
            <person name="Palsikar V.B."/>
            <person name="Mardis E.R."/>
            <person name="Wilson R.K."/>
        </authorList>
    </citation>
    <scope>NUCLEOTIDE SEQUENCE [LARGE SCALE GENOMIC DNA]</scope>
    <source>
        <strain evidence="2">MJR7757B</strain>
    </source>
</reference>
<keyword evidence="2" id="KW-1185">Reference proteome</keyword>
<evidence type="ECO:0000313" key="2">
    <source>
        <dbReference type="Proteomes" id="UP000070401"/>
    </source>
</evidence>
<dbReference type="EMBL" id="LRPY01000246">
    <property type="protein sequence ID" value="KXA14755.1"/>
    <property type="molecule type" value="Genomic_DNA"/>
</dbReference>
<accession>A0A133NEM3</accession>